<dbReference type="EMBL" id="FNET01000029">
    <property type="protein sequence ID" value="SDM92318.1"/>
    <property type="molecule type" value="Genomic_DNA"/>
</dbReference>
<sequence>MSTPSIGPAPAPAENPLIRKGQDTPKTEGAGLFHDVTEAVSGFSDGNWAEGLLNLASAAGDIGKMLTDPLAYLFSAGFGWMFEHISFLKEPLDWLTGDQQTLDGMAQTWSSVSSYLDEISTDLKNAVNSDAGQWVGRDSAKYREFGADRADTYGAVGTAARGMSILITICKTILKVVRDIVRDLITEAIGKLISICIRWAPAMAALGAGIAGAVAEGVPVAVRYAQKCIEWCRKLTSAFGKAGGLFKKLDDVLANASVNLAKRGDDFVTVLKRGADADIARAMKDFNVGAMLRDAGAGAKKVVVDGVTGLPKDIGPAMAEEFRKEGAKIVDNRGWKDWRELKADQEKEERGG</sequence>
<organism evidence="2 3">
    <name type="scientific">Lentzea albidocapillata subsp. violacea</name>
    <dbReference type="NCBI Taxonomy" id="128104"/>
    <lineage>
        <taxon>Bacteria</taxon>
        <taxon>Bacillati</taxon>
        <taxon>Actinomycetota</taxon>
        <taxon>Actinomycetes</taxon>
        <taxon>Pseudonocardiales</taxon>
        <taxon>Pseudonocardiaceae</taxon>
        <taxon>Lentzea</taxon>
    </lineage>
</organism>
<gene>
    <name evidence="2" type="ORF">SAMN04488074_12955</name>
</gene>
<dbReference type="RefSeq" id="WP_143028057.1">
    <property type="nucleotide sequence ID" value="NZ_FNET01000029.1"/>
</dbReference>
<protein>
    <recommendedName>
        <fullName evidence="4">WXG100 family type VII secretion target</fullName>
    </recommendedName>
</protein>
<accession>A0A1G9X6E3</accession>
<evidence type="ECO:0008006" key="4">
    <source>
        <dbReference type="Google" id="ProtNLM"/>
    </source>
</evidence>
<dbReference type="Proteomes" id="UP000199682">
    <property type="component" value="Unassembled WGS sequence"/>
</dbReference>
<reference evidence="3" key="1">
    <citation type="submission" date="2016-10" db="EMBL/GenBank/DDBJ databases">
        <authorList>
            <person name="Varghese N."/>
            <person name="Submissions S."/>
        </authorList>
    </citation>
    <scope>NUCLEOTIDE SEQUENCE [LARGE SCALE GENOMIC DNA]</scope>
    <source>
        <strain evidence="3">DSM 44796</strain>
    </source>
</reference>
<dbReference type="AlphaFoldDB" id="A0A1G9X6E3"/>
<evidence type="ECO:0000313" key="2">
    <source>
        <dbReference type="EMBL" id="SDM92318.1"/>
    </source>
</evidence>
<feature type="region of interest" description="Disordered" evidence="1">
    <location>
        <begin position="1"/>
        <end position="28"/>
    </location>
</feature>
<evidence type="ECO:0000313" key="3">
    <source>
        <dbReference type="Proteomes" id="UP000199682"/>
    </source>
</evidence>
<proteinExistence type="predicted"/>
<evidence type="ECO:0000256" key="1">
    <source>
        <dbReference type="SAM" id="MobiDB-lite"/>
    </source>
</evidence>
<name>A0A1G9X6E3_9PSEU</name>